<feature type="region of interest" description="Disordered" evidence="1">
    <location>
        <begin position="104"/>
        <end position="128"/>
    </location>
</feature>
<sequence length="128" mass="13328">MPINFKLLTAVLVGLAHLGIKTVLGYCWPSELKCSGVKTRTVTGKLPGANAIGDCQSFASAHPVVDGCINSDCTGGCDAMNVKPHACIEDTRAYKCLVFAPDPKPPSSISDRAAVRGAKEPAGTSKLQ</sequence>
<evidence type="ECO:0000313" key="4">
    <source>
        <dbReference type="Proteomes" id="UP000245884"/>
    </source>
</evidence>
<evidence type="ECO:0000256" key="1">
    <source>
        <dbReference type="SAM" id="MobiDB-lite"/>
    </source>
</evidence>
<feature type="chain" id="PRO_5016349124" description="Secreted protein" evidence="2">
    <location>
        <begin position="26"/>
        <end position="128"/>
    </location>
</feature>
<evidence type="ECO:0000313" key="3">
    <source>
        <dbReference type="EMBL" id="PWN25461.1"/>
    </source>
</evidence>
<dbReference type="Proteomes" id="UP000245884">
    <property type="component" value="Unassembled WGS sequence"/>
</dbReference>
<organism evidence="3 4">
    <name type="scientific">Jaminaea rosea</name>
    <dbReference type="NCBI Taxonomy" id="1569628"/>
    <lineage>
        <taxon>Eukaryota</taxon>
        <taxon>Fungi</taxon>
        <taxon>Dikarya</taxon>
        <taxon>Basidiomycota</taxon>
        <taxon>Ustilaginomycotina</taxon>
        <taxon>Exobasidiomycetes</taxon>
        <taxon>Microstromatales</taxon>
        <taxon>Microstromatales incertae sedis</taxon>
        <taxon>Jaminaea</taxon>
    </lineage>
</organism>
<name>A0A316UM59_9BASI</name>
<protein>
    <recommendedName>
        <fullName evidence="5">Secreted protein</fullName>
    </recommendedName>
</protein>
<evidence type="ECO:0000256" key="2">
    <source>
        <dbReference type="SAM" id="SignalP"/>
    </source>
</evidence>
<keyword evidence="2" id="KW-0732">Signal</keyword>
<feature type="signal peptide" evidence="2">
    <location>
        <begin position="1"/>
        <end position="25"/>
    </location>
</feature>
<accession>A0A316UM59</accession>
<gene>
    <name evidence="3" type="ORF">BDZ90DRAFT_228233</name>
</gene>
<dbReference type="RefSeq" id="XP_025360073.1">
    <property type="nucleotide sequence ID" value="XM_025504800.1"/>
</dbReference>
<reference evidence="3 4" key="1">
    <citation type="journal article" date="2018" name="Mol. Biol. Evol.">
        <title>Broad Genomic Sampling Reveals a Smut Pathogenic Ancestry of the Fungal Clade Ustilaginomycotina.</title>
        <authorList>
            <person name="Kijpornyongpan T."/>
            <person name="Mondo S.J."/>
            <person name="Barry K."/>
            <person name="Sandor L."/>
            <person name="Lee J."/>
            <person name="Lipzen A."/>
            <person name="Pangilinan J."/>
            <person name="LaButti K."/>
            <person name="Hainaut M."/>
            <person name="Henrissat B."/>
            <person name="Grigoriev I.V."/>
            <person name="Spatafora J.W."/>
            <person name="Aime M.C."/>
        </authorList>
    </citation>
    <scope>NUCLEOTIDE SEQUENCE [LARGE SCALE GENOMIC DNA]</scope>
    <source>
        <strain evidence="3 4">MCA 5214</strain>
    </source>
</reference>
<dbReference type="EMBL" id="KZ819675">
    <property type="protein sequence ID" value="PWN25461.1"/>
    <property type="molecule type" value="Genomic_DNA"/>
</dbReference>
<dbReference type="GeneID" id="37026623"/>
<dbReference type="AlphaFoldDB" id="A0A316UM59"/>
<evidence type="ECO:0008006" key="5">
    <source>
        <dbReference type="Google" id="ProtNLM"/>
    </source>
</evidence>
<proteinExistence type="predicted"/>
<keyword evidence="4" id="KW-1185">Reference proteome</keyword>